<gene>
    <name evidence="1" type="ORF">HUG12_19210</name>
</gene>
<sequence length="64" mass="7114">MSNSRSGIMDCSQCETSEGVLMHVDYTDGNAEELPLCGDCREEFEHGGFISDLEPVEEHGEFRS</sequence>
<dbReference type="Proteomes" id="UP000509626">
    <property type="component" value="Chromosome"/>
</dbReference>
<dbReference type="RefSeq" id="WP_179270320.1">
    <property type="nucleotide sequence ID" value="NZ_CP058579.1"/>
</dbReference>
<proteinExistence type="predicted"/>
<accession>A0A7D5QBW5</accession>
<dbReference type="GeneID" id="56039635"/>
<name>A0A7D5QBW5_9EURY</name>
<dbReference type="AlphaFoldDB" id="A0A7D5QBW5"/>
<evidence type="ECO:0000313" key="1">
    <source>
        <dbReference type="EMBL" id="QLG63736.1"/>
    </source>
</evidence>
<keyword evidence="2" id="KW-1185">Reference proteome</keyword>
<evidence type="ECO:0000313" key="2">
    <source>
        <dbReference type="Proteomes" id="UP000509626"/>
    </source>
</evidence>
<reference evidence="1 2" key="1">
    <citation type="submission" date="2020-06" db="EMBL/GenBank/DDBJ databases">
        <title>NJ-3-1, isolated from saline soil.</title>
        <authorList>
            <person name="Cui H.L."/>
            <person name="Shi X."/>
        </authorList>
    </citation>
    <scope>NUCLEOTIDE SEQUENCE [LARGE SCALE GENOMIC DNA]</scope>
    <source>
        <strain evidence="1 2">NJ-3-1</strain>
    </source>
</reference>
<dbReference type="EMBL" id="CP058579">
    <property type="protein sequence ID" value="QLG63736.1"/>
    <property type="molecule type" value="Genomic_DNA"/>
</dbReference>
<organism evidence="1 2">
    <name type="scientific">Halorarum salinum</name>
    <dbReference type="NCBI Taxonomy" id="2743089"/>
    <lineage>
        <taxon>Archaea</taxon>
        <taxon>Methanobacteriati</taxon>
        <taxon>Methanobacteriota</taxon>
        <taxon>Stenosarchaea group</taxon>
        <taxon>Halobacteria</taxon>
        <taxon>Halobacteriales</taxon>
        <taxon>Haloferacaceae</taxon>
        <taxon>Halorarum</taxon>
    </lineage>
</organism>
<protein>
    <submittedName>
        <fullName evidence="1">Uncharacterized protein</fullName>
    </submittedName>
</protein>
<dbReference type="KEGG" id="halu:HUG12_19210"/>